<reference evidence="7" key="1">
    <citation type="submission" date="2015-07" db="EMBL/GenBank/DDBJ databases">
        <title>Draft genome sequence of a Pseudoalteromonas rubra strain, OCN096, isolated from Kaneohe Bay, Oahu, Hawaii.</title>
        <authorList>
            <person name="Beurmann S."/>
            <person name="Ushijima B."/>
            <person name="Belcaid M."/>
            <person name="Callahan S.M."/>
            <person name="Aeby G.S."/>
        </authorList>
    </citation>
    <scope>NUCLEOTIDE SEQUENCE [LARGE SCALE GENOMIC DNA]</scope>
    <source>
        <strain evidence="7">OCN096</strain>
    </source>
</reference>
<dbReference type="PATRIC" id="fig|43658.6.peg.4328"/>
<comment type="caution">
    <text evidence="6">The sequence shown here is derived from an EMBL/GenBank/DDBJ whole genome shotgun (WGS) entry which is preliminary data.</text>
</comment>
<gene>
    <name evidence="6" type="ORF">AC626_09210</name>
</gene>
<proteinExistence type="predicted"/>
<dbReference type="Pfam" id="PF04172">
    <property type="entry name" value="LrgB"/>
    <property type="match status" value="1"/>
</dbReference>
<feature type="transmembrane region" description="Helical" evidence="5">
    <location>
        <begin position="142"/>
        <end position="165"/>
    </location>
</feature>
<feature type="transmembrane region" description="Helical" evidence="5">
    <location>
        <begin position="61"/>
        <end position="80"/>
    </location>
</feature>
<dbReference type="PANTHER" id="PTHR30249:SF0">
    <property type="entry name" value="PLASTIDAL GLYCOLATE_GLYCERATE TRANSLOCATOR 1, CHLOROPLASTIC"/>
    <property type="match status" value="1"/>
</dbReference>
<keyword evidence="4 5" id="KW-0472">Membrane</keyword>
<dbReference type="InterPro" id="IPR007300">
    <property type="entry name" value="CidB/LrgB"/>
</dbReference>
<dbReference type="OrthoDB" id="9811701at2"/>
<evidence type="ECO:0000256" key="5">
    <source>
        <dbReference type="SAM" id="Phobius"/>
    </source>
</evidence>
<organism evidence="6 7">
    <name type="scientific">Pseudoalteromonas rubra</name>
    <dbReference type="NCBI Taxonomy" id="43658"/>
    <lineage>
        <taxon>Bacteria</taxon>
        <taxon>Pseudomonadati</taxon>
        <taxon>Pseudomonadota</taxon>
        <taxon>Gammaproteobacteria</taxon>
        <taxon>Alteromonadales</taxon>
        <taxon>Pseudoalteromonadaceae</taxon>
        <taxon>Pseudoalteromonas</taxon>
    </lineage>
</organism>
<dbReference type="AlphaFoldDB" id="A0A0L0ETI3"/>
<comment type="subcellular location">
    <subcellularLocation>
        <location evidence="1">Membrane</location>
        <topology evidence="1">Multi-pass membrane protein</topology>
    </subcellularLocation>
</comment>
<evidence type="ECO:0000256" key="1">
    <source>
        <dbReference type="ARBA" id="ARBA00004141"/>
    </source>
</evidence>
<evidence type="ECO:0000256" key="4">
    <source>
        <dbReference type="ARBA" id="ARBA00023136"/>
    </source>
</evidence>
<evidence type="ECO:0000313" key="6">
    <source>
        <dbReference type="EMBL" id="KNC67716.1"/>
    </source>
</evidence>
<protein>
    <submittedName>
        <fullName evidence="6">Membrane protein</fullName>
    </submittedName>
</protein>
<sequence length="230" mass="24269">MINILVGCAFTLVLFAIMRRINHRWRSPILNPVLLCIVLISAILLFGDIDYIDYRNATTPISFFLEIAVVALALPLYQQLHAIRPYLILIGLSSFLGISCATITAFMLCQWFSAPEPLMASLMALSVTTPITLIVTDTLSGLPGIAAIMVILIGVLGGVFGLSLLTLAGVTQPQAKGVALGVACHAIGTAAAMEHHPAAGAFASAAMIISAVLTASWVPVLFTLLQGIIS</sequence>
<feature type="transmembrane region" description="Helical" evidence="5">
    <location>
        <begin position="118"/>
        <end position="136"/>
    </location>
</feature>
<accession>A0A0L0ETI3</accession>
<dbReference type="GO" id="GO:0016020">
    <property type="term" value="C:membrane"/>
    <property type="evidence" value="ECO:0007669"/>
    <property type="project" value="UniProtKB-SubCell"/>
</dbReference>
<keyword evidence="2 5" id="KW-0812">Transmembrane</keyword>
<feature type="transmembrane region" description="Helical" evidence="5">
    <location>
        <begin position="86"/>
        <end position="106"/>
    </location>
</feature>
<dbReference type="EMBL" id="LFZX01000053">
    <property type="protein sequence ID" value="KNC67716.1"/>
    <property type="molecule type" value="Genomic_DNA"/>
</dbReference>
<dbReference type="PANTHER" id="PTHR30249">
    <property type="entry name" value="PUTATIVE SEROTONIN TRANSPORTER"/>
    <property type="match status" value="1"/>
</dbReference>
<evidence type="ECO:0000313" key="7">
    <source>
        <dbReference type="Proteomes" id="UP000036850"/>
    </source>
</evidence>
<feature type="transmembrane region" description="Helical" evidence="5">
    <location>
        <begin position="199"/>
        <end position="225"/>
    </location>
</feature>
<name>A0A0L0ETI3_9GAMM</name>
<evidence type="ECO:0000256" key="2">
    <source>
        <dbReference type="ARBA" id="ARBA00022692"/>
    </source>
</evidence>
<dbReference type="Proteomes" id="UP000036850">
    <property type="component" value="Unassembled WGS sequence"/>
</dbReference>
<keyword evidence="3 5" id="KW-1133">Transmembrane helix</keyword>
<feature type="transmembrane region" description="Helical" evidence="5">
    <location>
        <begin position="29"/>
        <end position="49"/>
    </location>
</feature>
<evidence type="ECO:0000256" key="3">
    <source>
        <dbReference type="ARBA" id="ARBA00022989"/>
    </source>
</evidence>